<dbReference type="KEGG" id="wma:WM2015_828"/>
<gene>
    <name evidence="1" type="ORF">WM2015_828</name>
</gene>
<reference evidence="1 2" key="1">
    <citation type="submission" date="2015-07" db="EMBL/GenBank/DDBJ databases">
        <authorList>
            <person name="Noorani M."/>
        </authorList>
    </citation>
    <scope>NUCLEOTIDE SEQUENCE [LARGE SCALE GENOMIC DNA]</scope>
    <source>
        <strain evidence="1 2">KCTC 42284</strain>
    </source>
</reference>
<dbReference type="AlphaFoldDB" id="A0A0K0XU41"/>
<accession>A0A0K0XU41</accession>
<dbReference type="EMBL" id="CP012154">
    <property type="protein sequence ID" value="AKS41209.1"/>
    <property type="molecule type" value="Genomic_DNA"/>
</dbReference>
<dbReference type="RefSeq" id="WP_049724862.1">
    <property type="nucleotide sequence ID" value="NZ_CP012154.1"/>
</dbReference>
<sequence length="106" mass="11792">MIRLCALLTAVLWLNAATVLADTRGVSHQLLCSELNAGQVFAASAGHRLQATLQWHGRQAIQRSAGHFLIDGCSGHHFDPERFRRLFEDRFDASPTRIEGPQERNG</sequence>
<name>A0A0K0XU41_9GAMM</name>
<evidence type="ECO:0000313" key="1">
    <source>
        <dbReference type="EMBL" id="AKS41209.1"/>
    </source>
</evidence>
<dbReference type="Proteomes" id="UP000066624">
    <property type="component" value="Chromosome"/>
</dbReference>
<dbReference type="STRING" id="1579979.WM2015_828"/>
<proteinExistence type="predicted"/>
<evidence type="ECO:0000313" key="2">
    <source>
        <dbReference type="Proteomes" id="UP000066624"/>
    </source>
</evidence>
<keyword evidence="2" id="KW-1185">Reference proteome</keyword>
<organism evidence="1 2">
    <name type="scientific">Wenzhouxiangella marina</name>
    <dbReference type="NCBI Taxonomy" id="1579979"/>
    <lineage>
        <taxon>Bacteria</taxon>
        <taxon>Pseudomonadati</taxon>
        <taxon>Pseudomonadota</taxon>
        <taxon>Gammaproteobacteria</taxon>
        <taxon>Chromatiales</taxon>
        <taxon>Wenzhouxiangellaceae</taxon>
        <taxon>Wenzhouxiangella</taxon>
    </lineage>
</organism>
<protein>
    <submittedName>
        <fullName evidence="1">Uncharacterized protein</fullName>
    </submittedName>
</protein>